<protein>
    <submittedName>
        <fullName evidence="1">Uncharacterized protein</fullName>
    </submittedName>
</protein>
<accession>A0A1W1DZ39</accession>
<gene>
    <name evidence="1" type="ORF">MNB_SUP05-SYMBIONT-4-687</name>
</gene>
<sequence>MASSNCPVVFRLGMLECQLMKKPFVSVMKYFVANGMVVLFSL</sequence>
<name>A0A1W1DZ39_9ZZZZ</name>
<proteinExistence type="predicted"/>
<dbReference type="EMBL" id="FPHY01000128">
    <property type="protein sequence ID" value="SFV86959.1"/>
    <property type="molecule type" value="Genomic_DNA"/>
</dbReference>
<dbReference type="AlphaFoldDB" id="A0A1W1DZ39"/>
<evidence type="ECO:0000313" key="1">
    <source>
        <dbReference type="EMBL" id="SFV86959.1"/>
    </source>
</evidence>
<organism evidence="1">
    <name type="scientific">hydrothermal vent metagenome</name>
    <dbReference type="NCBI Taxonomy" id="652676"/>
    <lineage>
        <taxon>unclassified sequences</taxon>
        <taxon>metagenomes</taxon>
        <taxon>ecological metagenomes</taxon>
    </lineage>
</organism>
<reference evidence="1" key="1">
    <citation type="submission" date="2016-10" db="EMBL/GenBank/DDBJ databases">
        <authorList>
            <person name="de Groot N.N."/>
        </authorList>
    </citation>
    <scope>NUCLEOTIDE SEQUENCE</scope>
</reference>